<accession>A0ABD1QEE0</accession>
<gene>
    <name evidence="2" type="ORF">Adt_35327</name>
</gene>
<evidence type="ECO:0000256" key="1">
    <source>
        <dbReference type="SAM" id="MobiDB-lite"/>
    </source>
</evidence>
<evidence type="ECO:0000313" key="3">
    <source>
        <dbReference type="Proteomes" id="UP001604336"/>
    </source>
</evidence>
<proteinExistence type="predicted"/>
<keyword evidence="3" id="KW-1185">Reference proteome</keyword>
<organism evidence="2 3">
    <name type="scientific">Abeliophyllum distichum</name>
    <dbReference type="NCBI Taxonomy" id="126358"/>
    <lineage>
        <taxon>Eukaryota</taxon>
        <taxon>Viridiplantae</taxon>
        <taxon>Streptophyta</taxon>
        <taxon>Embryophyta</taxon>
        <taxon>Tracheophyta</taxon>
        <taxon>Spermatophyta</taxon>
        <taxon>Magnoliopsida</taxon>
        <taxon>eudicotyledons</taxon>
        <taxon>Gunneridae</taxon>
        <taxon>Pentapetalae</taxon>
        <taxon>asterids</taxon>
        <taxon>lamiids</taxon>
        <taxon>Lamiales</taxon>
        <taxon>Oleaceae</taxon>
        <taxon>Forsythieae</taxon>
        <taxon>Abeliophyllum</taxon>
    </lineage>
</organism>
<dbReference type="AlphaFoldDB" id="A0ABD1QEE0"/>
<protein>
    <submittedName>
        <fullName evidence="2">Uncharacterized protein</fullName>
    </submittedName>
</protein>
<comment type="caution">
    <text evidence="2">The sequence shown here is derived from an EMBL/GenBank/DDBJ whole genome shotgun (WGS) entry which is preliminary data.</text>
</comment>
<feature type="region of interest" description="Disordered" evidence="1">
    <location>
        <begin position="1"/>
        <end position="41"/>
    </location>
</feature>
<dbReference type="Proteomes" id="UP001604336">
    <property type="component" value="Unassembled WGS sequence"/>
</dbReference>
<evidence type="ECO:0000313" key="2">
    <source>
        <dbReference type="EMBL" id="KAL2474591.1"/>
    </source>
</evidence>
<sequence>MSLSCSNNKSKRKTTFRRSSVAQKRNRRSSKARNKPKKKKFTVMVKEGRKAVASTSYTAPVVETVKEDFNPEIDVNHHDIHCHNIGEPDRTFVIEQQDNGVVKVDRINSQIKKSIKHTDRTSQAAKSCPKMPCQTETSKAEALKKRFDVMMSTHDKLVADHFILKMQFQHLIDVFGSSIDDVLKVVKDRGECRSHGDIAKYNDGSNVYRFTTKGS</sequence>
<dbReference type="EMBL" id="JBFOLK010000011">
    <property type="protein sequence ID" value="KAL2474591.1"/>
    <property type="molecule type" value="Genomic_DNA"/>
</dbReference>
<name>A0ABD1QEE0_9LAMI</name>
<reference evidence="3" key="1">
    <citation type="submission" date="2024-07" db="EMBL/GenBank/DDBJ databases">
        <title>Two chromosome-level genome assemblies of Korean endemic species Abeliophyllum distichum and Forsythia ovata (Oleaceae).</title>
        <authorList>
            <person name="Jang H."/>
        </authorList>
    </citation>
    <scope>NUCLEOTIDE SEQUENCE [LARGE SCALE GENOMIC DNA]</scope>
</reference>
<feature type="compositionally biased region" description="Basic residues" evidence="1">
    <location>
        <begin position="24"/>
        <end position="41"/>
    </location>
</feature>